<dbReference type="InterPro" id="IPR016024">
    <property type="entry name" value="ARM-type_fold"/>
</dbReference>
<keyword evidence="1" id="KW-0456">Lyase</keyword>
<accession>A0A3R8RGT5</accession>
<dbReference type="Gene3D" id="1.25.10.10">
    <property type="entry name" value="Leucine-rich Repeat Variant"/>
    <property type="match status" value="1"/>
</dbReference>
<dbReference type="Proteomes" id="UP000276379">
    <property type="component" value="Unassembled WGS sequence"/>
</dbReference>
<dbReference type="GO" id="GO:0016829">
    <property type="term" value="F:lyase activity"/>
    <property type="evidence" value="ECO:0007669"/>
    <property type="project" value="UniProtKB-KW"/>
</dbReference>
<keyword evidence="2" id="KW-1185">Reference proteome</keyword>
<proteinExistence type="predicted"/>
<gene>
    <name evidence="1" type="ORF">CQW44_29810</name>
</gene>
<dbReference type="EMBL" id="PDES01000014">
    <property type="protein sequence ID" value="RRQ82572.1"/>
    <property type="molecule type" value="Genomic_DNA"/>
</dbReference>
<dbReference type="SUPFAM" id="SSF48371">
    <property type="entry name" value="ARM repeat"/>
    <property type="match status" value="1"/>
</dbReference>
<comment type="caution">
    <text evidence="1">The sequence shown here is derived from an EMBL/GenBank/DDBJ whole genome shotgun (WGS) entry which is preliminary data.</text>
</comment>
<evidence type="ECO:0000313" key="1">
    <source>
        <dbReference type="EMBL" id="RRQ82572.1"/>
    </source>
</evidence>
<sequence length="429" mass="45790">MCDSAIVTEINTPVIAALSGLDAVDWSALTHAYGPADDVPGLLGALCSPDEERRREALYELYGNIFHQGSRYPATAAAVPFLVRMAADPRLPDRAGCLQLLAALAIGYDEAHLPGGIAITEWRAAVEEVRAQDPEAIRAEYDAWVEAASDDKERRMREFRRDMYDHDRQLEALAAELGAYDAVRAGIPALLPLLGDADAAVRTGVAYVLAWFPEAAGESLPRLLARLDEEREPVALATALVAIGLLGDDGSGPELALRLRPFLTTGEPVVRWAAATALARLGGRGVEAAVTAEVLAALVSGAEEPGPDETRVPFHEGDLRGYSAASLTLLGDRYPRKALDAVTDGLAATTGPASFPVATAALRLAFGEPGPQGPGAFTELTEAQRRLVRVLAERDKATWQWANFCGIVRSWGLPTPRDALRAYAGLPEE</sequence>
<dbReference type="AlphaFoldDB" id="A0A3R8RGT5"/>
<protein>
    <submittedName>
        <fullName evidence="1">PBS lyase</fullName>
    </submittedName>
</protein>
<name>A0A3R8RGT5_9ACTN</name>
<evidence type="ECO:0000313" key="2">
    <source>
        <dbReference type="Proteomes" id="UP000276379"/>
    </source>
</evidence>
<dbReference type="InterPro" id="IPR011989">
    <property type="entry name" value="ARM-like"/>
</dbReference>
<organism evidence="1 2">
    <name type="scientific">Streptomyces griseofuscus</name>
    <dbReference type="NCBI Taxonomy" id="146922"/>
    <lineage>
        <taxon>Bacteria</taxon>
        <taxon>Bacillati</taxon>
        <taxon>Actinomycetota</taxon>
        <taxon>Actinomycetes</taxon>
        <taxon>Kitasatosporales</taxon>
        <taxon>Streptomycetaceae</taxon>
        <taxon>Streptomyces</taxon>
    </lineage>
</organism>
<reference evidence="1 2" key="1">
    <citation type="submission" date="2017-10" db="EMBL/GenBank/DDBJ databases">
        <title>Draft genome of actinobacteria isolated from guarana (Paullinia cupana (Mart.) Ducke.</title>
        <authorList>
            <person name="Siqueira K.A."/>
            <person name="Liotti R.G."/>
            <person name="Mendes T.A."/>
            <person name="Soares M.A."/>
        </authorList>
    </citation>
    <scope>NUCLEOTIDE SEQUENCE [LARGE SCALE GENOMIC DNA]</scope>
    <source>
        <strain evidence="1 2">199</strain>
    </source>
</reference>